<sequence length="154" mass="18050">MSKIWIKSHLNYLYKSNYILLFVSAIIYLVYVYLNTSKIYNFESFAETLQLNPKFAVIIMLASINALVGWYLWTKERIFMMNLKTICLWLFVLICCQAFLLNLVLTIESILLLTSAVLNHKNFNKEASFSLPSFILLLFVLGIYLLCFYLMLNL</sequence>
<reference evidence="2 3" key="1">
    <citation type="submission" date="2018-05" db="EMBL/GenBank/DDBJ databases">
        <title>Reference genomes for bee gut microbiota database.</title>
        <authorList>
            <person name="Ellegaard K.M."/>
        </authorList>
    </citation>
    <scope>NUCLEOTIDE SEQUENCE [LARGE SCALE GENOMIC DNA]</scope>
    <source>
        <strain evidence="2 3">ESL0186</strain>
    </source>
</reference>
<accession>A0ABM6W1P9</accession>
<feature type="transmembrane region" description="Helical" evidence="1">
    <location>
        <begin position="54"/>
        <end position="74"/>
    </location>
</feature>
<gene>
    <name evidence="2" type="ORF">DKL58_07325</name>
</gene>
<evidence type="ECO:0000313" key="3">
    <source>
        <dbReference type="Proteomes" id="UP000246036"/>
    </source>
</evidence>
<evidence type="ECO:0000256" key="1">
    <source>
        <dbReference type="SAM" id="Phobius"/>
    </source>
</evidence>
<name>A0ABM6W1P9_9LACO</name>
<evidence type="ECO:0000313" key="2">
    <source>
        <dbReference type="EMBL" id="AWM75794.1"/>
    </source>
</evidence>
<feature type="transmembrane region" description="Helical" evidence="1">
    <location>
        <begin position="86"/>
        <end position="113"/>
    </location>
</feature>
<keyword evidence="1" id="KW-1133">Transmembrane helix</keyword>
<keyword evidence="3" id="KW-1185">Reference proteome</keyword>
<keyword evidence="1" id="KW-0812">Transmembrane</keyword>
<dbReference type="EMBL" id="CP029477">
    <property type="protein sequence ID" value="AWM75794.1"/>
    <property type="molecule type" value="Genomic_DNA"/>
</dbReference>
<organism evidence="2 3">
    <name type="scientific">Lactobacillus kullabergensis</name>
    <dbReference type="NCBI Taxonomy" id="1218493"/>
    <lineage>
        <taxon>Bacteria</taxon>
        <taxon>Bacillati</taxon>
        <taxon>Bacillota</taxon>
        <taxon>Bacilli</taxon>
        <taxon>Lactobacillales</taxon>
        <taxon>Lactobacillaceae</taxon>
        <taxon>Lactobacillus</taxon>
    </lineage>
</organism>
<dbReference type="Proteomes" id="UP000246036">
    <property type="component" value="Chromosome"/>
</dbReference>
<keyword evidence="1" id="KW-0472">Membrane</keyword>
<protein>
    <submittedName>
        <fullName evidence="2">Uncharacterized protein</fullName>
    </submittedName>
</protein>
<proteinExistence type="predicted"/>
<feature type="transmembrane region" description="Helical" evidence="1">
    <location>
        <begin position="133"/>
        <end position="152"/>
    </location>
</feature>
<dbReference type="RefSeq" id="WP_109586627.1">
    <property type="nucleotide sequence ID" value="NZ_CP029477.1"/>
</dbReference>
<feature type="transmembrane region" description="Helical" evidence="1">
    <location>
        <begin position="12"/>
        <end position="34"/>
    </location>
</feature>